<dbReference type="InterPro" id="IPR023393">
    <property type="entry name" value="START-like_dom_sf"/>
</dbReference>
<feature type="domain" description="START" evidence="1">
    <location>
        <begin position="1"/>
        <end position="178"/>
    </location>
</feature>
<organism evidence="2 3">
    <name type="scientific">Taibaiella lutea</name>
    <dbReference type="NCBI Taxonomy" id="2608001"/>
    <lineage>
        <taxon>Bacteria</taxon>
        <taxon>Pseudomonadati</taxon>
        <taxon>Bacteroidota</taxon>
        <taxon>Chitinophagia</taxon>
        <taxon>Chitinophagales</taxon>
        <taxon>Chitinophagaceae</taxon>
        <taxon>Taibaiella</taxon>
    </lineage>
</organism>
<proteinExistence type="predicted"/>
<dbReference type="PANTHER" id="PTHR19308">
    <property type="entry name" value="PHOSPHATIDYLCHOLINE TRANSFER PROTEIN"/>
    <property type="match status" value="1"/>
</dbReference>
<dbReference type="PANTHER" id="PTHR19308:SF14">
    <property type="entry name" value="START DOMAIN-CONTAINING PROTEIN"/>
    <property type="match status" value="1"/>
</dbReference>
<sequence length="188" mass="20699">MTEKDGIKVYSKSVPESKVKALRVTCTLNTTLSALVTLLLDVPATVQWVSHTKSCTLLKRVSAAELYYYSEVSLPWPLENRDFVAHVKVTQDKTTKVVTVDAPAIPGIVGVKKGIVRVSHSLGYWTITPLGNGKVKVDYSLQVDPGGIIPAWAVNALSSQGPLDSFMEMRKMLQRDAYKNAFLSFIEN</sequence>
<dbReference type="AlphaFoldDB" id="A0A5M6CIW6"/>
<accession>A0A5M6CIW6</accession>
<dbReference type="Proteomes" id="UP000323632">
    <property type="component" value="Unassembled WGS sequence"/>
</dbReference>
<dbReference type="PROSITE" id="PS50848">
    <property type="entry name" value="START"/>
    <property type="match status" value="1"/>
</dbReference>
<dbReference type="GO" id="GO:0008289">
    <property type="term" value="F:lipid binding"/>
    <property type="evidence" value="ECO:0007669"/>
    <property type="project" value="InterPro"/>
</dbReference>
<gene>
    <name evidence="2" type="ORF">F0919_08435</name>
</gene>
<dbReference type="InterPro" id="IPR028347">
    <property type="entry name" value="START_dom_prot"/>
</dbReference>
<keyword evidence="3" id="KW-1185">Reference proteome</keyword>
<dbReference type="SUPFAM" id="SSF55961">
    <property type="entry name" value="Bet v1-like"/>
    <property type="match status" value="1"/>
</dbReference>
<dbReference type="Pfam" id="PF01852">
    <property type="entry name" value="START"/>
    <property type="match status" value="1"/>
</dbReference>
<name>A0A5M6CIW6_9BACT</name>
<dbReference type="GO" id="GO:0005737">
    <property type="term" value="C:cytoplasm"/>
    <property type="evidence" value="ECO:0007669"/>
    <property type="project" value="UniProtKB-ARBA"/>
</dbReference>
<dbReference type="InterPro" id="IPR002913">
    <property type="entry name" value="START_lipid-bd_dom"/>
</dbReference>
<reference evidence="2 3" key="1">
    <citation type="submission" date="2019-09" db="EMBL/GenBank/DDBJ databases">
        <title>Genome sequence and assembly of Taibaiella sp.</title>
        <authorList>
            <person name="Chhetri G."/>
        </authorList>
    </citation>
    <scope>NUCLEOTIDE SEQUENCE [LARGE SCALE GENOMIC DNA]</scope>
    <source>
        <strain evidence="2 3">KVB11</strain>
    </source>
</reference>
<dbReference type="PIRSF" id="PIRSF039033">
    <property type="entry name" value="START_dom"/>
    <property type="match status" value="1"/>
</dbReference>
<evidence type="ECO:0000313" key="2">
    <source>
        <dbReference type="EMBL" id="KAA5535151.1"/>
    </source>
</evidence>
<protein>
    <submittedName>
        <fullName evidence="2">Lipid-binding protein</fullName>
    </submittedName>
</protein>
<dbReference type="InterPro" id="IPR051213">
    <property type="entry name" value="START_lipid_transfer"/>
</dbReference>
<evidence type="ECO:0000313" key="3">
    <source>
        <dbReference type="Proteomes" id="UP000323632"/>
    </source>
</evidence>
<evidence type="ECO:0000259" key="1">
    <source>
        <dbReference type="PROSITE" id="PS50848"/>
    </source>
</evidence>
<comment type="caution">
    <text evidence="2">The sequence shown here is derived from an EMBL/GenBank/DDBJ whole genome shotgun (WGS) entry which is preliminary data.</text>
</comment>
<dbReference type="EMBL" id="VWSH01000002">
    <property type="protein sequence ID" value="KAA5535151.1"/>
    <property type="molecule type" value="Genomic_DNA"/>
</dbReference>
<dbReference type="Gene3D" id="3.30.530.20">
    <property type="match status" value="1"/>
</dbReference>